<evidence type="ECO:0000313" key="4">
    <source>
        <dbReference type="Proteomes" id="UP000436801"/>
    </source>
</evidence>
<dbReference type="RefSeq" id="WP_149683639.1">
    <property type="nucleotide sequence ID" value="NZ_FNBI01000019.1"/>
</dbReference>
<evidence type="ECO:0000313" key="2">
    <source>
        <dbReference type="EMBL" id="SDG18023.1"/>
    </source>
</evidence>
<organism evidence="2 3">
    <name type="scientific">Sphingomonas carotinifaciens</name>
    <dbReference type="NCBI Taxonomy" id="1166323"/>
    <lineage>
        <taxon>Bacteria</taxon>
        <taxon>Pseudomonadati</taxon>
        <taxon>Pseudomonadota</taxon>
        <taxon>Alphaproteobacteria</taxon>
        <taxon>Sphingomonadales</taxon>
        <taxon>Sphingomonadaceae</taxon>
        <taxon>Sphingomonas</taxon>
    </lineage>
</organism>
<name>A0A1G7S4V7_9SPHN</name>
<dbReference type="EMBL" id="WSUT01000001">
    <property type="protein sequence ID" value="MWC42195.1"/>
    <property type="molecule type" value="Genomic_DNA"/>
</dbReference>
<dbReference type="AlphaFoldDB" id="A0A1G7S4V7"/>
<dbReference type="Pfam" id="PF20138">
    <property type="entry name" value="DUF6528"/>
    <property type="match status" value="1"/>
</dbReference>
<dbReference type="SUPFAM" id="SSF75011">
    <property type="entry name" value="3-carboxy-cis,cis-mucoante lactonizing enzyme"/>
    <property type="match status" value="1"/>
</dbReference>
<accession>A0A1G7S4V7</accession>
<dbReference type="OrthoDB" id="7577105at2"/>
<dbReference type="Proteomes" id="UP000323502">
    <property type="component" value="Unassembled WGS sequence"/>
</dbReference>
<proteinExistence type="predicted"/>
<evidence type="ECO:0000313" key="3">
    <source>
        <dbReference type="Proteomes" id="UP000323502"/>
    </source>
</evidence>
<protein>
    <recommendedName>
        <fullName evidence="5">PQQ-binding-like beta-propeller repeat protein</fullName>
    </recommendedName>
</protein>
<dbReference type="InterPro" id="IPR045383">
    <property type="entry name" value="DUF6528"/>
</dbReference>
<reference evidence="1 4" key="2">
    <citation type="submission" date="2019-12" db="EMBL/GenBank/DDBJ databases">
        <authorList>
            <person name="Zheng J."/>
        </authorList>
    </citation>
    <scope>NUCLEOTIDE SEQUENCE [LARGE SCALE GENOMIC DNA]</scope>
    <source>
        <strain evidence="1 4">DSM 27347</strain>
    </source>
</reference>
<evidence type="ECO:0008006" key="5">
    <source>
        <dbReference type="Google" id="ProtNLM"/>
    </source>
</evidence>
<sequence>MPGWQLGLGVAVAVAGSNPARAAERLYACGDDQVREYRVSDTGSAREVWRWSAAGAADLPEPYRRTLLSRIDDCKPVDGGRSILVTASTGGVALIDRATGNVSFRAIAPMAHSADPLPNGLIAVALSIHQNGDRLELYDRRRSETPLLHLPLPSGHGAVWDAKRRRLFVLSHDLIQAYRIAGTAAAPKLAEAARWTLPGRRDGHDLSHRPDGRYLVTTDDGVWTFDPGKGAFAALPALNPKLRVKAVSMAGDGDDGRLAWVQAEESWWAKGFTIARADGSDPVRVPVEGMHLYKVRWIG</sequence>
<evidence type="ECO:0000313" key="1">
    <source>
        <dbReference type="EMBL" id="MWC42195.1"/>
    </source>
</evidence>
<dbReference type="Proteomes" id="UP000436801">
    <property type="component" value="Unassembled WGS sequence"/>
</dbReference>
<gene>
    <name evidence="1" type="ORF">GQR91_00775</name>
    <name evidence="2" type="ORF">SAMN05216557_1197</name>
</gene>
<reference evidence="2 3" key="1">
    <citation type="submission" date="2016-10" db="EMBL/GenBank/DDBJ databases">
        <authorList>
            <person name="Varghese N."/>
            <person name="Submissions S."/>
        </authorList>
    </citation>
    <scope>NUCLEOTIDE SEQUENCE [LARGE SCALE GENOMIC DNA]</scope>
    <source>
        <strain evidence="2 3">S7-754</strain>
    </source>
</reference>
<dbReference type="EMBL" id="FNBI01000019">
    <property type="protein sequence ID" value="SDG18023.1"/>
    <property type="molecule type" value="Genomic_DNA"/>
</dbReference>
<keyword evidence="3" id="KW-1185">Reference proteome</keyword>